<accession>A0A378PT50</accession>
<proteinExistence type="predicted"/>
<organism evidence="1 2">
    <name type="scientific">Moraxella bovis</name>
    <dbReference type="NCBI Taxonomy" id="476"/>
    <lineage>
        <taxon>Bacteria</taxon>
        <taxon>Pseudomonadati</taxon>
        <taxon>Pseudomonadota</taxon>
        <taxon>Gammaproteobacteria</taxon>
        <taxon>Moraxellales</taxon>
        <taxon>Moraxellaceae</taxon>
        <taxon>Moraxella</taxon>
    </lineage>
</organism>
<gene>
    <name evidence="1" type="ORF">NCTC9426_01377</name>
</gene>
<evidence type="ECO:0000313" key="2">
    <source>
        <dbReference type="Proteomes" id="UP000254133"/>
    </source>
</evidence>
<dbReference type="AlphaFoldDB" id="A0A378PT50"/>
<dbReference type="Proteomes" id="UP000254133">
    <property type="component" value="Unassembled WGS sequence"/>
</dbReference>
<protein>
    <submittedName>
        <fullName evidence="1">Uncharacterized protein</fullName>
    </submittedName>
</protein>
<reference evidence="1 2" key="1">
    <citation type="submission" date="2018-06" db="EMBL/GenBank/DDBJ databases">
        <authorList>
            <consortium name="Pathogen Informatics"/>
            <person name="Doyle S."/>
        </authorList>
    </citation>
    <scope>NUCLEOTIDE SEQUENCE [LARGE SCALE GENOMIC DNA]</scope>
    <source>
        <strain evidence="1 2">NCTC9426</strain>
    </source>
</reference>
<evidence type="ECO:0000313" key="1">
    <source>
        <dbReference type="EMBL" id="STY91329.1"/>
    </source>
</evidence>
<dbReference type="EMBL" id="UGPZ01000002">
    <property type="protein sequence ID" value="STY91329.1"/>
    <property type="molecule type" value="Genomic_DNA"/>
</dbReference>
<sequence length="38" mass="4378">MKQLILPDNNIFSELTKKQPKLTLCKHLSDVPKIEINS</sequence>
<name>A0A378PT50_MORBO</name>